<keyword evidence="2" id="KW-0472">Membrane</keyword>
<gene>
    <name evidence="3" type="ORF">B0H17DRAFT_1266711</name>
</gene>
<evidence type="ECO:0000256" key="2">
    <source>
        <dbReference type="SAM" id="Phobius"/>
    </source>
</evidence>
<feature type="region of interest" description="Disordered" evidence="1">
    <location>
        <begin position="1"/>
        <end position="24"/>
    </location>
</feature>
<organism evidence="3 4">
    <name type="scientific">Mycena rosella</name>
    <name type="common">Pink bonnet</name>
    <name type="synonym">Agaricus rosellus</name>
    <dbReference type="NCBI Taxonomy" id="1033263"/>
    <lineage>
        <taxon>Eukaryota</taxon>
        <taxon>Fungi</taxon>
        <taxon>Dikarya</taxon>
        <taxon>Basidiomycota</taxon>
        <taxon>Agaricomycotina</taxon>
        <taxon>Agaricomycetes</taxon>
        <taxon>Agaricomycetidae</taxon>
        <taxon>Agaricales</taxon>
        <taxon>Marasmiineae</taxon>
        <taxon>Mycenaceae</taxon>
        <taxon>Mycena</taxon>
    </lineage>
</organism>
<dbReference type="EMBL" id="JARKIE010000032">
    <property type="protein sequence ID" value="KAJ7696987.1"/>
    <property type="molecule type" value="Genomic_DNA"/>
</dbReference>
<feature type="transmembrane region" description="Helical" evidence="2">
    <location>
        <begin position="135"/>
        <end position="153"/>
    </location>
</feature>
<keyword evidence="2" id="KW-0812">Transmembrane</keyword>
<sequence length="316" mass="35664">MYSEQPETSAPFLGRSGSEIGSPRFEKFGNTPQTSFPRRGGFRTRRFLYKLLLEWPGFVIGGQLLFQGLGWGLVAVVEHRGYIALPYRMAAEAKVYPHLVILVSIMVSTGLAACSAFLFSFGVRRSIALRLRRPISLAKLFSAVSISACSLVLNRRKWQWTLMSISIVILTGIQSRIVIETPVRSSELDLASPRLRQMASSGALLPGLFRRGPDRKRIRQGQAPSRIPRIVHFDGQYFQYLNKLEGGVNMTAWLAVFAALVPTKDQPRSLQLYKTWTASLAGFRSTTPWFNKVWSPNPRIEPEPNLKNRVLRRRSL</sequence>
<accession>A0AAD7DQ15</accession>
<dbReference type="AlphaFoldDB" id="A0AAD7DQ15"/>
<evidence type="ECO:0000313" key="3">
    <source>
        <dbReference type="EMBL" id="KAJ7696987.1"/>
    </source>
</evidence>
<feature type="transmembrane region" description="Helical" evidence="2">
    <location>
        <begin position="95"/>
        <end position="123"/>
    </location>
</feature>
<keyword evidence="4" id="KW-1185">Reference proteome</keyword>
<comment type="caution">
    <text evidence="3">The sequence shown here is derived from an EMBL/GenBank/DDBJ whole genome shotgun (WGS) entry which is preliminary data.</text>
</comment>
<evidence type="ECO:0000313" key="4">
    <source>
        <dbReference type="Proteomes" id="UP001221757"/>
    </source>
</evidence>
<keyword evidence="2" id="KW-1133">Transmembrane helix</keyword>
<name>A0AAD7DQ15_MYCRO</name>
<feature type="transmembrane region" description="Helical" evidence="2">
    <location>
        <begin position="47"/>
        <end position="66"/>
    </location>
</feature>
<protein>
    <submittedName>
        <fullName evidence="3">Uncharacterized protein</fullName>
    </submittedName>
</protein>
<reference evidence="3" key="1">
    <citation type="submission" date="2023-03" db="EMBL/GenBank/DDBJ databases">
        <title>Massive genome expansion in bonnet fungi (Mycena s.s.) driven by repeated elements and novel gene families across ecological guilds.</title>
        <authorList>
            <consortium name="Lawrence Berkeley National Laboratory"/>
            <person name="Harder C.B."/>
            <person name="Miyauchi S."/>
            <person name="Viragh M."/>
            <person name="Kuo A."/>
            <person name="Thoen E."/>
            <person name="Andreopoulos B."/>
            <person name="Lu D."/>
            <person name="Skrede I."/>
            <person name="Drula E."/>
            <person name="Henrissat B."/>
            <person name="Morin E."/>
            <person name="Kohler A."/>
            <person name="Barry K."/>
            <person name="LaButti K."/>
            <person name="Morin E."/>
            <person name="Salamov A."/>
            <person name="Lipzen A."/>
            <person name="Mereny Z."/>
            <person name="Hegedus B."/>
            <person name="Baldrian P."/>
            <person name="Stursova M."/>
            <person name="Weitz H."/>
            <person name="Taylor A."/>
            <person name="Grigoriev I.V."/>
            <person name="Nagy L.G."/>
            <person name="Martin F."/>
            <person name="Kauserud H."/>
        </authorList>
    </citation>
    <scope>NUCLEOTIDE SEQUENCE</scope>
    <source>
        <strain evidence="3">CBHHK067</strain>
    </source>
</reference>
<evidence type="ECO:0000256" key="1">
    <source>
        <dbReference type="SAM" id="MobiDB-lite"/>
    </source>
</evidence>
<dbReference type="Proteomes" id="UP001221757">
    <property type="component" value="Unassembled WGS sequence"/>
</dbReference>
<proteinExistence type="predicted"/>